<gene>
    <name evidence="2" type="ORF">CHGG_03427</name>
</gene>
<evidence type="ECO:0000313" key="2">
    <source>
        <dbReference type="EMBL" id="EAQ91492.1"/>
    </source>
</evidence>
<dbReference type="VEuPathDB" id="FungiDB:CHGG_03427"/>
<feature type="coiled-coil region" evidence="1">
    <location>
        <begin position="12"/>
        <end position="39"/>
    </location>
</feature>
<accession>Q2H8M7</accession>
<keyword evidence="3" id="KW-1185">Reference proteome</keyword>
<name>Q2H8M7_CHAGB</name>
<evidence type="ECO:0000313" key="3">
    <source>
        <dbReference type="Proteomes" id="UP000001056"/>
    </source>
</evidence>
<sequence length="179" mass="20817">MSALDVAQEKMIEALHAKILQLEAELRNVTEALGKEKSKNWDLTYQRHDLQEEVWRLKMHLSHSMTISDWEEGSLMPQTALENALELRIKGLERRVKELDDKVRNRDLRVGYIDGTDRVRSRSITSEPEWTQKLGCSRSHRQAGRVWALDPPRVPWALVEAFAGAMRLANVVWHRARKQ</sequence>
<dbReference type="RefSeq" id="XP_001229943.1">
    <property type="nucleotide sequence ID" value="XM_001229942.1"/>
</dbReference>
<dbReference type="GeneID" id="4389705"/>
<dbReference type="HOGENOM" id="CLU_1503276_0_0_1"/>
<protein>
    <submittedName>
        <fullName evidence="2">Uncharacterized protein</fullName>
    </submittedName>
</protein>
<dbReference type="OrthoDB" id="4579576at2759"/>
<dbReference type="Proteomes" id="UP000001056">
    <property type="component" value="Unassembled WGS sequence"/>
</dbReference>
<organism evidence="2 3">
    <name type="scientific">Chaetomium globosum (strain ATCC 6205 / CBS 148.51 / DSM 1962 / NBRC 6347 / NRRL 1970)</name>
    <name type="common">Soil fungus</name>
    <dbReference type="NCBI Taxonomy" id="306901"/>
    <lineage>
        <taxon>Eukaryota</taxon>
        <taxon>Fungi</taxon>
        <taxon>Dikarya</taxon>
        <taxon>Ascomycota</taxon>
        <taxon>Pezizomycotina</taxon>
        <taxon>Sordariomycetes</taxon>
        <taxon>Sordariomycetidae</taxon>
        <taxon>Sordariales</taxon>
        <taxon>Chaetomiaceae</taxon>
        <taxon>Chaetomium</taxon>
    </lineage>
</organism>
<feature type="coiled-coil region" evidence="1">
    <location>
        <begin position="82"/>
        <end position="109"/>
    </location>
</feature>
<evidence type="ECO:0000256" key="1">
    <source>
        <dbReference type="SAM" id="Coils"/>
    </source>
</evidence>
<dbReference type="InParanoid" id="Q2H8M7"/>
<dbReference type="AlphaFoldDB" id="Q2H8M7"/>
<dbReference type="EMBL" id="CH408030">
    <property type="protein sequence ID" value="EAQ91492.1"/>
    <property type="molecule type" value="Genomic_DNA"/>
</dbReference>
<proteinExistence type="predicted"/>
<keyword evidence="1" id="KW-0175">Coiled coil</keyword>
<reference evidence="3" key="1">
    <citation type="journal article" date="2015" name="Genome Announc.">
        <title>Draft genome sequence of the cellulolytic fungus Chaetomium globosum.</title>
        <authorList>
            <person name="Cuomo C.A."/>
            <person name="Untereiner W.A."/>
            <person name="Ma L.-J."/>
            <person name="Grabherr M."/>
            <person name="Birren B.W."/>
        </authorList>
    </citation>
    <scope>NUCLEOTIDE SEQUENCE [LARGE SCALE GENOMIC DNA]</scope>
    <source>
        <strain evidence="3">ATCC 6205 / CBS 148.51 / DSM 1962 / NBRC 6347 / NRRL 1970</strain>
    </source>
</reference>